<dbReference type="SMART" id="SM00369">
    <property type="entry name" value="LRR_TYP"/>
    <property type="match status" value="4"/>
</dbReference>
<dbReference type="VEuPathDB" id="VectorBase:CSON006449"/>
<proteinExistence type="predicted"/>
<reference evidence="4" key="1">
    <citation type="submission" date="2018-07" db="EMBL/GenBank/DDBJ databases">
        <authorList>
            <person name="Quirk P.G."/>
            <person name="Krulwich T.A."/>
        </authorList>
    </citation>
    <scope>NUCLEOTIDE SEQUENCE</scope>
</reference>
<protein>
    <submittedName>
        <fullName evidence="4">CSON006449 protein</fullName>
    </submittedName>
</protein>
<feature type="transmembrane region" description="Helical" evidence="3">
    <location>
        <begin position="262"/>
        <end position="283"/>
    </location>
</feature>
<sequence>MNKNLLYSSFFFQSNLVEDFIFGFNMRLIDACASQSKYAPTQSKHASTQLKECKILQAHKMNSRSIISFTPELMQKVCLCTLNFTIHDGALSRIEPHSFKSCPKLEIVSLENNKIKMIPENAFIGLVSLKTLDLAGNQIERVEDHWFKDMSKLEHLDLQRNLINFITPNIVELLPKLKILVLFSNKLKGLNFTESDQLVEIYVADNPFNCSDVDEMISKYGSKINGTFIGEEDAKLNSGLVNFNGIDCQKTLKQKNYESEHILIVIMVAWLVSCLNVILWIYLIRKFILELIEDETEYED</sequence>
<keyword evidence="2" id="KW-0677">Repeat</keyword>
<dbReference type="EMBL" id="UFQT01000242">
    <property type="protein sequence ID" value="SSX22264.1"/>
    <property type="molecule type" value="Genomic_DNA"/>
</dbReference>
<gene>
    <name evidence="4" type="primary">CSON006449</name>
</gene>
<dbReference type="Gene3D" id="3.80.10.10">
    <property type="entry name" value="Ribonuclease Inhibitor"/>
    <property type="match status" value="1"/>
</dbReference>
<dbReference type="Pfam" id="PF13855">
    <property type="entry name" value="LRR_8"/>
    <property type="match status" value="1"/>
</dbReference>
<evidence type="ECO:0000256" key="2">
    <source>
        <dbReference type="ARBA" id="ARBA00022737"/>
    </source>
</evidence>
<dbReference type="PANTHER" id="PTHR24366:SF96">
    <property type="entry name" value="LEUCINE RICH REPEAT CONTAINING 53"/>
    <property type="match status" value="1"/>
</dbReference>
<dbReference type="AlphaFoldDB" id="A0A336LWB7"/>
<dbReference type="PANTHER" id="PTHR24366">
    <property type="entry name" value="IG(IMMUNOGLOBULIN) AND LRR(LEUCINE RICH REPEAT) DOMAINS"/>
    <property type="match status" value="1"/>
</dbReference>
<keyword evidence="3" id="KW-0472">Membrane</keyword>
<keyword evidence="3" id="KW-0812">Transmembrane</keyword>
<dbReference type="PROSITE" id="PS51450">
    <property type="entry name" value="LRR"/>
    <property type="match status" value="1"/>
</dbReference>
<accession>A0A336LWB7</accession>
<dbReference type="InterPro" id="IPR003591">
    <property type="entry name" value="Leu-rich_rpt_typical-subtyp"/>
</dbReference>
<dbReference type="InterPro" id="IPR032675">
    <property type="entry name" value="LRR_dom_sf"/>
</dbReference>
<keyword evidence="3" id="KW-1133">Transmembrane helix</keyword>
<dbReference type="SUPFAM" id="SSF52058">
    <property type="entry name" value="L domain-like"/>
    <property type="match status" value="1"/>
</dbReference>
<evidence type="ECO:0000256" key="3">
    <source>
        <dbReference type="SAM" id="Phobius"/>
    </source>
</evidence>
<dbReference type="OMA" id="IEDETEY"/>
<keyword evidence="1" id="KW-0433">Leucine-rich repeat</keyword>
<dbReference type="InterPro" id="IPR001611">
    <property type="entry name" value="Leu-rich_rpt"/>
</dbReference>
<organism evidence="4">
    <name type="scientific">Culicoides sonorensis</name>
    <name type="common">Biting midge</name>
    <dbReference type="NCBI Taxonomy" id="179676"/>
    <lineage>
        <taxon>Eukaryota</taxon>
        <taxon>Metazoa</taxon>
        <taxon>Ecdysozoa</taxon>
        <taxon>Arthropoda</taxon>
        <taxon>Hexapoda</taxon>
        <taxon>Insecta</taxon>
        <taxon>Pterygota</taxon>
        <taxon>Neoptera</taxon>
        <taxon>Endopterygota</taxon>
        <taxon>Diptera</taxon>
        <taxon>Nematocera</taxon>
        <taxon>Chironomoidea</taxon>
        <taxon>Ceratopogonidae</taxon>
        <taxon>Ceratopogoninae</taxon>
        <taxon>Culicoides</taxon>
        <taxon>Monoculicoides</taxon>
    </lineage>
</organism>
<evidence type="ECO:0000313" key="4">
    <source>
        <dbReference type="EMBL" id="SSX22264.1"/>
    </source>
</evidence>
<name>A0A336LWB7_CULSO</name>
<evidence type="ECO:0000256" key="1">
    <source>
        <dbReference type="ARBA" id="ARBA00022614"/>
    </source>
</evidence>